<accession>A0A0D2AYF2</accession>
<feature type="domain" description="Shikimate dehydrogenase substrate binding N-terminal" evidence="4">
    <location>
        <begin position="506"/>
        <end position="586"/>
    </location>
</feature>
<dbReference type="Gene3D" id="3.40.50.10860">
    <property type="entry name" value="Leucine Dehydrogenase, chain A, domain 1"/>
    <property type="match status" value="1"/>
</dbReference>
<comment type="similarity">
    <text evidence="2">In the N-terminal section; belongs to the shikimate kinase family.</text>
</comment>
<dbReference type="Pfam" id="PF01487">
    <property type="entry name" value="DHquinase_I"/>
    <property type="match status" value="1"/>
</dbReference>
<dbReference type="EMBL" id="KN847541">
    <property type="protein sequence ID" value="KIW04199.1"/>
    <property type="molecule type" value="Genomic_DNA"/>
</dbReference>
<dbReference type="Proteomes" id="UP000053259">
    <property type="component" value="Unassembled WGS sequence"/>
</dbReference>
<evidence type="ECO:0000259" key="4">
    <source>
        <dbReference type="Pfam" id="PF08501"/>
    </source>
</evidence>
<dbReference type="PANTHER" id="PTHR21089">
    <property type="entry name" value="SHIKIMATE DEHYDROGENASE"/>
    <property type="match status" value="1"/>
</dbReference>
<dbReference type="CDD" id="cd00502">
    <property type="entry name" value="DHQase_I"/>
    <property type="match status" value="1"/>
</dbReference>
<evidence type="ECO:0000259" key="5">
    <source>
        <dbReference type="Pfam" id="PF18317"/>
    </source>
</evidence>
<dbReference type="InterPro" id="IPR041121">
    <property type="entry name" value="SDH_C"/>
</dbReference>
<evidence type="ECO:0000313" key="7">
    <source>
        <dbReference type="Proteomes" id="UP000053259"/>
    </source>
</evidence>
<evidence type="ECO:0000256" key="2">
    <source>
        <dbReference type="ARBA" id="ARBA00009349"/>
    </source>
</evidence>
<dbReference type="SUPFAM" id="SSF52540">
    <property type="entry name" value="P-loop containing nucleoside triphosphate hydrolases"/>
    <property type="match status" value="1"/>
</dbReference>
<dbReference type="InterPro" id="IPR013785">
    <property type="entry name" value="Aldolase_TIM"/>
</dbReference>
<dbReference type="Gene3D" id="3.20.20.70">
    <property type="entry name" value="Aldolase class I"/>
    <property type="match status" value="1"/>
</dbReference>
<dbReference type="GO" id="GO:0019632">
    <property type="term" value="P:shikimate metabolic process"/>
    <property type="evidence" value="ECO:0007669"/>
    <property type="project" value="TreeGrafter"/>
</dbReference>
<dbReference type="SUPFAM" id="SSF51735">
    <property type="entry name" value="NAD(P)-binding Rossmann-fold domains"/>
    <property type="match status" value="1"/>
</dbReference>
<dbReference type="CDD" id="cd01065">
    <property type="entry name" value="NAD_bind_Shikimate_DH"/>
    <property type="match status" value="1"/>
</dbReference>
<evidence type="ECO:0000313" key="6">
    <source>
        <dbReference type="EMBL" id="KIW04199.1"/>
    </source>
</evidence>
<gene>
    <name evidence="6" type="ORF">PV09_04507</name>
</gene>
<dbReference type="InterPro" id="IPR001381">
    <property type="entry name" value="DHquinase_I"/>
</dbReference>
<dbReference type="GO" id="GO:0004764">
    <property type="term" value="F:shikimate 3-dehydrogenase (NADP+) activity"/>
    <property type="evidence" value="ECO:0007669"/>
    <property type="project" value="InterPro"/>
</dbReference>
<dbReference type="InterPro" id="IPR031322">
    <property type="entry name" value="Shikimate/glucono_kinase"/>
</dbReference>
<dbReference type="AlphaFoldDB" id="A0A0D2AYF2"/>
<dbReference type="GeneID" id="27312480"/>
<dbReference type="SUPFAM" id="SSF53223">
    <property type="entry name" value="Aminoacid dehydrogenase-like, N-terminal domain"/>
    <property type="match status" value="1"/>
</dbReference>
<evidence type="ECO:0000256" key="1">
    <source>
        <dbReference type="ARBA" id="ARBA00006477"/>
    </source>
</evidence>
<dbReference type="Pfam" id="PF01488">
    <property type="entry name" value="Shikimate_DH"/>
    <property type="match status" value="1"/>
</dbReference>
<dbReference type="GO" id="GO:0003855">
    <property type="term" value="F:3-dehydroquinate dehydratase activity"/>
    <property type="evidence" value="ECO:0007669"/>
    <property type="project" value="InterPro"/>
</dbReference>
<dbReference type="Gene3D" id="3.40.50.720">
    <property type="entry name" value="NAD(P)-binding Rossmann-like Domain"/>
    <property type="match status" value="1"/>
</dbReference>
<keyword evidence="7" id="KW-1185">Reference proteome</keyword>
<dbReference type="InterPro" id="IPR027417">
    <property type="entry name" value="P-loop_NTPase"/>
</dbReference>
<protein>
    <submittedName>
        <fullName evidence="6">3-dehydroquinate dehydratase, type I</fullName>
    </submittedName>
</protein>
<dbReference type="OrthoDB" id="4415835at2759"/>
<organism evidence="6 7">
    <name type="scientific">Verruconis gallopava</name>
    <dbReference type="NCBI Taxonomy" id="253628"/>
    <lineage>
        <taxon>Eukaryota</taxon>
        <taxon>Fungi</taxon>
        <taxon>Dikarya</taxon>
        <taxon>Ascomycota</taxon>
        <taxon>Pezizomycotina</taxon>
        <taxon>Dothideomycetes</taxon>
        <taxon>Pleosporomycetidae</taxon>
        <taxon>Venturiales</taxon>
        <taxon>Sympoventuriaceae</taxon>
        <taxon>Verruconis</taxon>
    </lineage>
</organism>
<evidence type="ECO:0000259" key="3">
    <source>
        <dbReference type="Pfam" id="PF01488"/>
    </source>
</evidence>
<reference evidence="6 7" key="1">
    <citation type="submission" date="2015-01" db="EMBL/GenBank/DDBJ databases">
        <title>The Genome Sequence of Ochroconis gallopava CBS43764.</title>
        <authorList>
            <consortium name="The Broad Institute Genomics Platform"/>
            <person name="Cuomo C."/>
            <person name="de Hoog S."/>
            <person name="Gorbushina A."/>
            <person name="Stielow B."/>
            <person name="Teixiera M."/>
            <person name="Abouelleil A."/>
            <person name="Chapman S.B."/>
            <person name="Priest M."/>
            <person name="Young S.K."/>
            <person name="Wortman J."/>
            <person name="Nusbaum C."/>
            <person name="Birren B."/>
        </authorList>
    </citation>
    <scope>NUCLEOTIDE SEQUENCE [LARGE SCALE GENOMIC DNA]</scope>
    <source>
        <strain evidence="6 7">CBS 43764</strain>
    </source>
</reference>
<dbReference type="STRING" id="253628.A0A0D2AYF2"/>
<proteinExistence type="inferred from homology"/>
<dbReference type="Pfam" id="PF08501">
    <property type="entry name" value="Shikimate_dh_N"/>
    <property type="match status" value="1"/>
</dbReference>
<dbReference type="InterPro" id="IPR046346">
    <property type="entry name" value="Aminoacid_DH-like_N_sf"/>
</dbReference>
<dbReference type="SUPFAM" id="SSF51569">
    <property type="entry name" value="Aldolase"/>
    <property type="match status" value="1"/>
</dbReference>
<dbReference type="InterPro" id="IPR022893">
    <property type="entry name" value="Shikimate_DH_fam"/>
</dbReference>
<name>A0A0D2AYF2_9PEZI</name>
<dbReference type="InterPro" id="IPR036291">
    <property type="entry name" value="NAD(P)-bd_dom_sf"/>
</dbReference>
<sequence length="850" mass="94080">MTSQTTPRLSYDNTPIPVSHNRSCILSHAASPGTFAPDSSIVLIGIRGVGKSSLAVIAAKALNFQIVDADQHFQRTTGLSSASYMNSHGVKEYGLQELKVLRQILAENSTRTVIICSPSSITGAGRDLLRAFSRGHPVILVLRDADDVHRYIGVWDANAISNLVNQTSPLYRAASNFEFYNLSESFHDVSSAPNGSRNHPPLPLMLKQVERDFVHFLYQILKPADTQENHYTQHIQSKVPPESRPYTYAMLLPLSQWDLIGSQLKNVDLLVDAVEIVLDLPAVVEGKNVFDSAMASMVARTFYSVRRTLNLPLIFSINSEKLVSTNPGTSIKVEVMENVYFEIMHHALRCGPEYLSVDLHAKFDPLQIQNLIKNRGSTRIIGNFHDHSPGRNGWTEPSRRQRMLDAQELGCQIVRLSQDATSVEDNFAIRQFIQHTSESRRIPLIAYNTGKLGRFSCCVNSTLTPVTHPVLRSSSASRENDWLLTVQDCQRALYASFFLEEMYFGIYGSGILLSLSPAMHEAAYRLSGMPHSYKLFQNTSLSQLDELMGDPSFGGASITSPFKVDVVKRIQFLSPSAKAIKAVNTIIPLRSSHASALLDRNRRGPIVALYGENTDWIGIRTCIRDNLSPINAIGRNSSGLILGAGGMARAAMYAMVQLGVRKIYIFNRTREHAEVLIKQFCNENIAVGGGKQCQIVSAQEQTTTQSASFLSNTDTIEICETSIISSLEDTWSADHTPPTIIVSCIPAKDVRTGSPTNIVLRSDWLSSPTGGVVLELAYDPLETPLLKQIKALGDHKWIAVDGLHVLPEQAIAQFELFTGRKAPQHYMRKVVREGYMKQVQSGLRSLESKG</sequence>
<dbReference type="VEuPathDB" id="FungiDB:PV09_04507"/>
<feature type="domain" description="SDH C-terminal" evidence="5">
    <location>
        <begin position="802"/>
        <end position="832"/>
    </location>
</feature>
<dbReference type="Pfam" id="PF18317">
    <property type="entry name" value="SDH_C"/>
    <property type="match status" value="1"/>
</dbReference>
<dbReference type="InterPro" id="IPR013708">
    <property type="entry name" value="Shikimate_DH-bd_N"/>
</dbReference>
<dbReference type="Gene3D" id="3.40.50.300">
    <property type="entry name" value="P-loop containing nucleotide triphosphate hydrolases"/>
    <property type="match status" value="1"/>
</dbReference>
<dbReference type="RefSeq" id="XP_016214068.1">
    <property type="nucleotide sequence ID" value="XM_016357866.1"/>
</dbReference>
<dbReference type="InterPro" id="IPR006151">
    <property type="entry name" value="Shikm_DH/Glu-tRNA_Rdtase"/>
</dbReference>
<dbReference type="GO" id="GO:0009423">
    <property type="term" value="P:chorismate biosynthetic process"/>
    <property type="evidence" value="ECO:0007669"/>
    <property type="project" value="TreeGrafter"/>
</dbReference>
<dbReference type="Pfam" id="PF01202">
    <property type="entry name" value="SKI"/>
    <property type="match status" value="1"/>
</dbReference>
<dbReference type="InParanoid" id="A0A0D2AYF2"/>
<feature type="domain" description="Quinate/shikimate 5-dehydrogenase/glutamyl-tRNA reductase" evidence="3">
    <location>
        <begin position="640"/>
        <end position="685"/>
    </location>
</feature>
<dbReference type="PANTHER" id="PTHR21089:SF1">
    <property type="entry name" value="BIFUNCTIONAL 3-DEHYDROQUINATE DEHYDRATASE_SHIKIMATE DEHYDROGENASE, CHLOROPLASTIC"/>
    <property type="match status" value="1"/>
</dbReference>
<dbReference type="HOGENOM" id="CLU_008871_0_1_1"/>
<comment type="similarity">
    <text evidence="1">In the 2nd section; belongs to the type-I 3-dehydroquinase family.</text>
</comment>